<evidence type="ECO:0000313" key="2">
    <source>
        <dbReference type="EMBL" id="CEM19609.1"/>
    </source>
</evidence>
<proteinExistence type="predicted"/>
<dbReference type="PhylomeDB" id="A0A0G4FWK6"/>
<dbReference type="InParanoid" id="A0A0G4FWK6"/>
<protein>
    <submittedName>
        <fullName evidence="2">Uncharacterized protein</fullName>
    </submittedName>
</protein>
<dbReference type="AlphaFoldDB" id="A0A0G4FWK6"/>
<name>A0A0G4FWK6_VITBC</name>
<keyword evidence="3" id="KW-1185">Reference proteome</keyword>
<feature type="region of interest" description="Disordered" evidence="1">
    <location>
        <begin position="534"/>
        <end position="579"/>
    </location>
</feature>
<evidence type="ECO:0000313" key="3">
    <source>
        <dbReference type="Proteomes" id="UP000041254"/>
    </source>
</evidence>
<dbReference type="Proteomes" id="UP000041254">
    <property type="component" value="Unassembled WGS sequence"/>
</dbReference>
<organism evidence="2 3">
    <name type="scientific">Vitrella brassicaformis (strain CCMP3155)</name>
    <dbReference type="NCBI Taxonomy" id="1169540"/>
    <lineage>
        <taxon>Eukaryota</taxon>
        <taxon>Sar</taxon>
        <taxon>Alveolata</taxon>
        <taxon>Colpodellida</taxon>
        <taxon>Vitrellaceae</taxon>
        <taxon>Vitrella</taxon>
    </lineage>
</organism>
<dbReference type="EMBL" id="CDMY01000517">
    <property type="protein sequence ID" value="CEM19609.1"/>
    <property type="molecule type" value="Genomic_DNA"/>
</dbReference>
<feature type="compositionally biased region" description="Basic and acidic residues" evidence="1">
    <location>
        <begin position="534"/>
        <end position="559"/>
    </location>
</feature>
<accession>A0A0G4FWK6</accession>
<sequence length="579" mass="64283">MERTIRVCFTDDGEADEPLAVKEGIARQCWLDGEFREAQQREVRVERISRAVGVVVLQHELDIVDSLTKDNLLDAMVALDYLQFDTDTIFTPSSKQSLLWRIHRHVVHGGWLRDEQLANSLLDSFGRYAFIARFIHRHKDIRAGLLPALRKRPDIIRAQWRRCERGEAEDDVIKAAVSLVGTLGDELSYGRIDMPCHELGTFITKATGRSSLAYAHGAIFEQDIFASSASSTTQPFDDEKRGDIEFGTIGVEVAGLRQFGPPFPSDPPADALRDGDGKMCDVRGCVSLEVPCGAAEGTTATQAAYGDSQPSLSIRLHDSPVINADTGIEMGKKGPSVDRFGISVLGAKAFSCFWEANISAEALLRQGKGEARLEEVQMKLTVRFFPMRTLALHYLRLCANDGHWEGVTLMARSIHRDIALKLVSCLAHASQYRVPLTLLFASAIQDVGDPEYDRIAPKMTADAIRKSFSVLPALLPILPTLPQAVQTAFEDGLKGALMEAIDTEADDSFKQLYNAFINSATKEAADRRRLEAENERLREENARLKEQDRRGTKRSRDEMDGQQQEGEGGADQQDMKMTT</sequence>
<evidence type="ECO:0000256" key="1">
    <source>
        <dbReference type="SAM" id="MobiDB-lite"/>
    </source>
</evidence>
<reference evidence="2 3" key="1">
    <citation type="submission" date="2014-11" db="EMBL/GenBank/DDBJ databases">
        <authorList>
            <person name="Zhu J."/>
            <person name="Qi W."/>
            <person name="Song R."/>
        </authorList>
    </citation>
    <scope>NUCLEOTIDE SEQUENCE [LARGE SCALE GENOMIC DNA]</scope>
</reference>
<dbReference type="VEuPathDB" id="CryptoDB:Vbra_9498"/>
<gene>
    <name evidence="2" type="ORF">Vbra_9498</name>
</gene>